<proteinExistence type="predicted"/>
<dbReference type="Proteomes" id="UP000770717">
    <property type="component" value="Unassembled WGS sequence"/>
</dbReference>
<comment type="caution">
    <text evidence="2">The sequence shown here is derived from an EMBL/GenBank/DDBJ whole genome shotgun (WGS) entry which is preliminary data.</text>
</comment>
<feature type="transmembrane region" description="Helical" evidence="1">
    <location>
        <begin position="6"/>
        <end position="31"/>
    </location>
</feature>
<gene>
    <name evidence="2" type="ORF">GDO78_001025</name>
</gene>
<keyword evidence="1" id="KW-0472">Membrane</keyword>
<accession>A0A8J6FU25</accession>
<keyword evidence="3" id="KW-1185">Reference proteome</keyword>
<protein>
    <submittedName>
        <fullName evidence="2">Uncharacterized protein</fullName>
    </submittedName>
</protein>
<evidence type="ECO:0000256" key="1">
    <source>
        <dbReference type="SAM" id="Phobius"/>
    </source>
</evidence>
<dbReference type="AlphaFoldDB" id="A0A8J6FU25"/>
<evidence type="ECO:0000313" key="3">
    <source>
        <dbReference type="Proteomes" id="UP000770717"/>
    </source>
</evidence>
<evidence type="ECO:0000313" key="2">
    <source>
        <dbReference type="EMBL" id="KAG9492839.1"/>
    </source>
</evidence>
<organism evidence="2 3">
    <name type="scientific">Eleutherodactylus coqui</name>
    <name type="common">Puerto Rican coqui</name>
    <dbReference type="NCBI Taxonomy" id="57060"/>
    <lineage>
        <taxon>Eukaryota</taxon>
        <taxon>Metazoa</taxon>
        <taxon>Chordata</taxon>
        <taxon>Craniata</taxon>
        <taxon>Vertebrata</taxon>
        <taxon>Euteleostomi</taxon>
        <taxon>Amphibia</taxon>
        <taxon>Batrachia</taxon>
        <taxon>Anura</taxon>
        <taxon>Neobatrachia</taxon>
        <taxon>Hyloidea</taxon>
        <taxon>Eleutherodactylidae</taxon>
        <taxon>Eleutherodactylinae</taxon>
        <taxon>Eleutherodactylus</taxon>
        <taxon>Eleutherodactylus</taxon>
    </lineage>
</organism>
<keyword evidence="1" id="KW-1133">Transmembrane helix</keyword>
<dbReference type="EMBL" id="WNTK01000001">
    <property type="protein sequence ID" value="KAG9492839.1"/>
    <property type="molecule type" value="Genomic_DNA"/>
</dbReference>
<reference evidence="2" key="1">
    <citation type="thesis" date="2020" institute="ProQuest LLC" country="789 East Eisenhower Parkway, Ann Arbor, MI, USA">
        <title>Comparative Genomics and Chromosome Evolution.</title>
        <authorList>
            <person name="Mudd A.B."/>
        </authorList>
    </citation>
    <scope>NUCLEOTIDE SEQUENCE</scope>
    <source>
        <strain evidence="2">HN-11 Male</strain>
        <tissue evidence="2">Kidney and liver</tissue>
    </source>
</reference>
<keyword evidence="1" id="KW-0812">Transmembrane</keyword>
<name>A0A8J6FU25_ELECQ</name>
<sequence length="98" mass="11068">MLSVYTIVFVLILITLILVCFFILCSSFFCFTEVNNRALINTSILGNTIRCGPVVIPSTWSMPFLVYAKYYHPMFSQGRRACLCGEVLDTVVRQITAC</sequence>